<dbReference type="InterPro" id="IPR003593">
    <property type="entry name" value="AAA+_ATPase"/>
</dbReference>
<dbReference type="Pfam" id="PF13401">
    <property type="entry name" value="AAA_22"/>
    <property type="match status" value="1"/>
</dbReference>
<dbReference type="InterPro" id="IPR027417">
    <property type="entry name" value="P-loop_NTPase"/>
</dbReference>
<dbReference type="EMBL" id="CP020919">
    <property type="protein sequence ID" value="AWG24803.1"/>
    <property type="molecule type" value="Genomic_DNA"/>
</dbReference>
<name>A0A2S1LM08_9FLAO</name>
<dbReference type="Proteomes" id="UP000244677">
    <property type="component" value="Chromosome"/>
</dbReference>
<protein>
    <submittedName>
        <fullName evidence="2">ATPase</fullName>
    </submittedName>
</protein>
<dbReference type="SMART" id="SM00382">
    <property type="entry name" value="AAA"/>
    <property type="match status" value="1"/>
</dbReference>
<keyword evidence="3" id="KW-1185">Reference proteome</keyword>
<dbReference type="InterPro" id="IPR049945">
    <property type="entry name" value="AAA_22"/>
</dbReference>
<gene>
    <name evidence="2" type="ORF">FK004_05960</name>
</gene>
<dbReference type="InterPro" id="IPR052026">
    <property type="entry name" value="ExeA_AAA_ATPase_DNA-bind"/>
</dbReference>
<dbReference type="SUPFAM" id="SSF52540">
    <property type="entry name" value="P-loop containing nucleoside triphosphate hydrolases"/>
    <property type="match status" value="1"/>
</dbReference>
<proteinExistence type="predicted"/>
<dbReference type="RefSeq" id="WP_108736433.1">
    <property type="nucleotide sequence ID" value="NZ_CP020919.1"/>
</dbReference>
<dbReference type="OrthoDB" id="1426482at2"/>
<dbReference type="Gene3D" id="3.40.50.300">
    <property type="entry name" value="P-loop containing nucleotide triphosphate hydrolases"/>
    <property type="match status" value="1"/>
</dbReference>
<dbReference type="PANTHER" id="PTHR35894">
    <property type="entry name" value="GENERAL SECRETION PATHWAY PROTEIN A-RELATED"/>
    <property type="match status" value="1"/>
</dbReference>
<dbReference type="GO" id="GO:0016887">
    <property type="term" value="F:ATP hydrolysis activity"/>
    <property type="evidence" value="ECO:0007669"/>
    <property type="project" value="InterPro"/>
</dbReference>
<evidence type="ECO:0000259" key="1">
    <source>
        <dbReference type="SMART" id="SM00382"/>
    </source>
</evidence>
<dbReference type="PANTHER" id="PTHR35894:SF5">
    <property type="entry name" value="MU-LIKE PROPHAGE FLUMU DNA TRANSPOSITION PROTEIN B"/>
    <property type="match status" value="1"/>
</dbReference>
<feature type="domain" description="AAA+ ATPase" evidence="1">
    <location>
        <begin position="88"/>
        <end position="218"/>
    </location>
</feature>
<organism evidence="2 3">
    <name type="scientific">Flavobacterium kingsejongi</name>
    <dbReference type="NCBI Taxonomy" id="1678728"/>
    <lineage>
        <taxon>Bacteria</taxon>
        <taxon>Pseudomonadati</taxon>
        <taxon>Bacteroidota</taxon>
        <taxon>Flavobacteriia</taxon>
        <taxon>Flavobacteriales</taxon>
        <taxon>Flavobacteriaceae</taxon>
        <taxon>Flavobacterium</taxon>
    </lineage>
</organism>
<evidence type="ECO:0000313" key="3">
    <source>
        <dbReference type="Proteomes" id="UP000244677"/>
    </source>
</evidence>
<dbReference type="KEGG" id="fki:FK004_05960"/>
<reference evidence="2 3" key="1">
    <citation type="submission" date="2017-04" db="EMBL/GenBank/DDBJ databases">
        <title>Complete genome sequence of Flavobacterium kingsejong AJ004.</title>
        <authorList>
            <person name="Lee P.C."/>
        </authorList>
    </citation>
    <scope>NUCLEOTIDE SEQUENCE [LARGE SCALE GENOMIC DNA]</scope>
    <source>
        <strain evidence="2 3">AJ004</strain>
    </source>
</reference>
<accession>A0A2S1LM08</accession>
<sequence length="281" mass="31634">MEFTQKQQIVESLSNYIARHESQNKAAQSLKNVSAATISQMMNNNWDLITDDMFRNVAAQIGSSTEWVYVETTDYVKMTLCLEDAKKHSMAMGIIGAAGSGKSQTAKLFAAKNKNAYVLSCNEFWNRKTFLTELLTAMGYDSAGLTVGDMMAEVVRRLKAKDEPIVVLDEADKLPDQVLYFFITLFNALEDLCALVMCATDHLEKRIRRGRKLNKKGHTEIYSRLGRKFIELGGVTSTDVFKICSANGISDKSMVKAVVEDCENDLRRVKRKIHAFKRQMA</sequence>
<evidence type="ECO:0000313" key="2">
    <source>
        <dbReference type="EMBL" id="AWG24803.1"/>
    </source>
</evidence>
<dbReference type="AlphaFoldDB" id="A0A2S1LM08"/>